<dbReference type="GO" id="GO:0006352">
    <property type="term" value="P:DNA-templated transcription initiation"/>
    <property type="evidence" value="ECO:0007669"/>
    <property type="project" value="InterPro"/>
</dbReference>
<evidence type="ECO:0000256" key="3">
    <source>
        <dbReference type="ARBA" id="ARBA00023082"/>
    </source>
</evidence>
<gene>
    <name evidence="7" type="ORF">CU100_19750</name>
</gene>
<comment type="caution">
    <text evidence="7">The sequence shown here is derived from an EMBL/GenBank/DDBJ whole genome shotgun (WGS) entry which is preliminary data.</text>
</comment>
<dbReference type="GO" id="GO:0003677">
    <property type="term" value="F:DNA binding"/>
    <property type="evidence" value="ECO:0007669"/>
    <property type="project" value="InterPro"/>
</dbReference>
<evidence type="ECO:0000313" key="7">
    <source>
        <dbReference type="EMBL" id="PSH55881.1"/>
    </source>
</evidence>
<keyword evidence="4" id="KW-0804">Transcription</keyword>
<dbReference type="InterPro" id="IPR013249">
    <property type="entry name" value="RNA_pol_sigma70_r4_t2"/>
</dbReference>
<dbReference type="GO" id="GO:0016987">
    <property type="term" value="F:sigma factor activity"/>
    <property type="evidence" value="ECO:0007669"/>
    <property type="project" value="UniProtKB-KW"/>
</dbReference>
<dbReference type="Gene3D" id="1.10.1740.10">
    <property type="match status" value="1"/>
</dbReference>
<dbReference type="AlphaFoldDB" id="A0A2P7ANU2"/>
<dbReference type="NCBIfam" id="TIGR02937">
    <property type="entry name" value="sigma70-ECF"/>
    <property type="match status" value="1"/>
</dbReference>
<proteinExistence type="inferred from homology"/>
<comment type="similarity">
    <text evidence="1">Belongs to the sigma-70 factor family. ECF subfamily.</text>
</comment>
<dbReference type="InterPro" id="IPR014284">
    <property type="entry name" value="RNA_pol_sigma-70_dom"/>
</dbReference>
<dbReference type="PANTHER" id="PTHR43133:SF25">
    <property type="entry name" value="RNA POLYMERASE SIGMA FACTOR RFAY-RELATED"/>
    <property type="match status" value="1"/>
</dbReference>
<keyword evidence="2" id="KW-0805">Transcription regulation</keyword>
<evidence type="ECO:0000256" key="2">
    <source>
        <dbReference type="ARBA" id="ARBA00023015"/>
    </source>
</evidence>
<dbReference type="InterPro" id="IPR039425">
    <property type="entry name" value="RNA_pol_sigma-70-like"/>
</dbReference>
<sequence>MSISQDVDNTDDIRSQFVALLPALRSFARGFYPNPDEADDLVQETLGRALGGLHTFTPGTSLKSWMFTIMRNTFYTAIKRRRREPAGMKADVAESEIPREPSQEWVLRAKELEAALHQLEPENREAIMLVCVSGVSYAEASEICGCAIGTIKSRISRGKAQLLLTLGNETRSSIVEKI</sequence>
<feature type="domain" description="RNA polymerase sigma-70 region 2" evidence="5">
    <location>
        <begin position="19"/>
        <end position="83"/>
    </location>
</feature>
<evidence type="ECO:0000256" key="4">
    <source>
        <dbReference type="ARBA" id="ARBA00023163"/>
    </source>
</evidence>
<evidence type="ECO:0000259" key="6">
    <source>
        <dbReference type="Pfam" id="PF08281"/>
    </source>
</evidence>
<feature type="domain" description="RNA polymerase sigma factor 70 region 4 type 2" evidence="6">
    <location>
        <begin position="111"/>
        <end position="162"/>
    </location>
</feature>
<dbReference type="Proteomes" id="UP000241158">
    <property type="component" value="Unassembled WGS sequence"/>
</dbReference>
<keyword evidence="8" id="KW-1185">Reference proteome</keyword>
<dbReference type="InterPro" id="IPR007627">
    <property type="entry name" value="RNA_pol_sigma70_r2"/>
</dbReference>
<evidence type="ECO:0000256" key="1">
    <source>
        <dbReference type="ARBA" id="ARBA00010641"/>
    </source>
</evidence>
<dbReference type="CDD" id="cd06171">
    <property type="entry name" value="Sigma70_r4"/>
    <property type="match status" value="1"/>
</dbReference>
<protein>
    <submittedName>
        <fullName evidence="7">RNA polymerase subunit sigma</fullName>
    </submittedName>
</protein>
<reference evidence="8" key="1">
    <citation type="submission" date="2017-11" db="EMBL/GenBank/DDBJ databases">
        <authorList>
            <person name="Kuznetsova I."/>
            <person name="Sazanova A."/>
            <person name="Chirak E."/>
            <person name="Safronova V."/>
            <person name="Willems A."/>
        </authorList>
    </citation>
    <scope>NUCLEOTIDE SEQUENCE [LARGE SCALE GENOMIC DNA]</scope>
    <source>
        <strain evidence="8">PEPV15</strain>
    </source>
</reference>
<dbReference type="OrthoDB" id="9803470at2"/>
<dbReference type="Gene3D" id="1.10.10.10">
    <property type="entry name" value="Winged helix-like DNA-binding domain superfamily/Winged helix DNA-binding domain"/>
    <property type="match status" value="1"/>
</dbReference>
<evidence type="ECO:0000313" key="8">
    <source>
        <dbReference type="Proteomes" id="UP000241158"/>
    </source>
</evidence>
<organism evidence="7 8">
    <name type="scientific">Phyllobacterium endophyticum</name>
    <dbReference type="NCBI Taxonomy" id="1149773"/>
    <lineage>
        <taxon>Bacteria</taxon>
        <taxon>Pseudomonadati</taxon>
        <taxon>Pseudomonadota</taxon>
        <taxon>Alphaproteobacteria</taxon>
        <taxon>Hyphomicrobiales</taxon>
        <taxon>Phyllobacteriaceae</taxon>
        <taxon>Phyllobacterium</taxon>
    </lineage>
</organism>
<accession>A0A2P7ANU2</accession>
<dbReference type="Pfam" id="PF04542">
    <property type="entry name" value="Sigma70_r2"/>
    <property type="match status" value="1"/>
</dbReference>
<keyword evidence="3" id="KW-0731">Sigma factor</keyword>
<dbReference type="InterPro" id="IPR036388">
    <property type="entry name" value="WH-like_DNA-bd_sf"/>
</dbReference>
<name>A0A2P7ANU2_9HYPH</name>
<dbReference type="SUPFAM" id="SSF88946">
    <property type="entry name" value="Sigma2 domain of RNA polymerase sigma factors"/>
    <property type="match status" value="1"/>
</dbReference>
<dbReference type="InterPro" id="IPR013324">
    <property type="entry name" value="RNA_pol_sigma_r3/r4-like"/>
</dbReference>
<dbReference type="InterPro" id="IPR013325">
    <property type="entry name" value="RNA_pol_sigma_r2"/>
</dbReference>
<dbReference type="RefSeq" id="WP_106718296.1">
    <property type="nucleotide sequence ID" value="NZ_JACHXT010000001.1"/>
</dbReference>
<dbReference type="PANTHER" id="PTHR43133">
    <property type="entry name" value="RNA POLYMERASE ECF-TYPE SIGMA FACTO"/>
    <property type="match status" value="1"/>
</dbReference>
<dbReference type="SUPFAM" id="SSF88659">
    <property type="entry name" value="Sigma3 and sigma4 domains of RNA polymerase sigma factors"/>
    <property type="match status" value="1"/>
</dbReference>
<evidence type="ECO:0000259" key="5">
    <source>
        <dbReference type="Pfam" id="PF04542"/>
    </source>
</evidence>
<dbReference type="EMBL" id="PGGN01000004">
    <property type="protein sequence ID" value="PSH55881.1"/>
    <property type="molecule type" value="Genomic_DNA"/>
</dbReference>
<dbReference type="Pfam" id="PF08281">
    <property type="entry name" value="Sigma70_r4_2"/>
    <property type="match status" value="1"/>
</dbReference>